<dbReference type="Proteomes" id="UP000887580">
    <property type="component" value="Unplaced"/>
</dbReference>
<name>A0AC35FM64_9BILA</name>
<proteinExistence type="predicted"/>
<sequence length="750" mass="87116">MDITTASTSINGSTALLKEYERRLNEIYSQNVENISQRIYSKELIQLVREIIKNFHTVPCPLSEQELHQFRIHKETIPWPQRKARGSRKVNKKTSKSYIGIGASQPDGGIFGHSNTDQSCNPLNLGNVNTEHKQLSLPEASKAATSSSSTSNYSQSLKEYEAKVDKFFDDPKIFADLSQRIYSREIIQLVRENIKVFHTVPCPLSEEELRRIGIDRGTMPHQTAVDRPSYKKFQGVFARSNRQHINPSEIVNVNTQIQQEAEKAAERSELVKEYERTLDKLLDDPKTAEDFSKKTYSRELIQLVREIIKNFHTVPCPLSEQELRQIGIDRSRMPPSVPVNYKKFFYFLAEKDRLTLVKYYEDKLDKLLNDPKTAEDISKKTYSRELIQLVREINQAFHIVQCPVNDSKLMDLNIIAVERQKVVKKERQKQKVVGAPVKLHKCENPWKPVFSSDFQFSSFTGCLSTLNATRYVRGILNRITPSNYNKLLNEILEEQIWNDLKALPAVVDLIFAKAIEEQSYVEIYADLCLDLYHAEETAEKDQSNFLTELARKCQRCLNSIVLDYEKEFIKFEKEIARENDEKTKAALKKDLEEMKVIKKWRTFGFLRFISYLCKVPVLHFYTIQNCCNRLIKKSQEADTDFALFIEFIAIFIGIVGPQIAEKNEDPEYISIINKHVEILEQQKSLLSPRIKCLIMDLSDLRKNEWKKINLYNGPKKMMMIEDKMVLLFEANRMANGLCEDQLKKFVEGIW</sequence>
<reference evidence="2" key="1">
    <citation type="submission" date="2022-11" db="UniProtKB">
        <authorList>
            <consortium name="WormBaseParasite"/>
        </authorList>
    </citation>
    <scope>IDENTIFICATION</scope>
</reference>
<protein>
    <submittedName>
        <fullName evidence="2">MIF4G domain-containing protein</fullName>
    </submittedName>
</protein>
<accession>A0AC35FM64</accession>
<dbReference type="WBParaSite" id="PS1159_v2.g1873.t1">
    <property type="protein sequence ID" value="PS1159_v2.g1873.t1"/>
    <property type="gene ID" value="PS1159_v2.g1873"/>
</dbReference>
<organism evidence="1 2">
    <name type="scientific">Panagrolaimus sp. PS1159</name>
    <dbReference type="NCBI Taxonomy" id="55785"/>
    <lineage>
        <taxon>Eukaryota</taxon>
        <taxon>Metazoa</taxon>
        <taxon>Ecdysozoa</taxon>
        <taxon>Nematoda</taxon>
        <taxon>Chromadorea</taxon>
        <taxon>Rhabditida</taxon>
        <taxon>Tylenchina</taxon>
        <taxon>Panagrolaimomorpha</taxon>
        <taxon>Panagrolaimoidea</taxon>
        <taxon>Panagrolaimidae</taxon>
        <taxon>Panagrolaimus</taxon>
    </lineage>
</organism>
<evidence type="ECO:0000313" key="2">
    <source>
        <dbReference type="WBParaSite" id="PS1159_v2.g1873.t1"/>
    </source>
</evidence>
<evidence type="ECO:0000313" key="1">
    <source>
        <dbReference type="Proteomes" id="UP000887580"/>
    </source>
</evidence>